<feature type="transmembrane region" description="Helical" evidence="1">
    <location>
        <begin position="46"/>
        <end position="67"/>
    </location>
</feature>
<evidence type="ECO:0008006" key="4">
    <source>
        <dbReference type="Google" id="ProtNLM"/>
    </source>
</evidence>
<dbReference type="EMBL" id="FNAV01000003">
    <property type="protein sequence ID" value="SDE35823.1"/>
    <property type="molecule type" value="Genomic_DNA"/>
</dbReference>
<keyword evidence="3" id="KW-1185">Reference proteome</keyword>
<reference evidence="3" key="1">
    <citation type="submission" date="2016-10" db="EMBL/GenBank/DDBJ databases">
        <authorList>
            <person name="Varghese N."/>
            <person name="Submissions S."/>
        </authorList>
    </citation>
    <scope>NUCLEOTIDE SEQUENCE [LARGE SCALE GENOMIC DNA]</scope>
    <source>
        <strain evidence="3">DSM 10146</strain>
    </source>
</reference>
<dbReference type="AlphaFoldDB" id="A0A1G7C9F5"/>
<gene>
    <name evidence="2" type="ORF">SAMN04488105_1039</name>
</gene>
<evidence type="ECO:0000313" key="3">
    <source>
        <dbReference type="Proteomes" id="UP000198994"/>
    </source>
</evidence>
<organism evidence="2 3">
    <name type="scientific">Salipiger thiooxidans</name>
    <dbReference type="NCBI Taxonomy" id="282683"/>
    <lineage>
        <taxon>Bacteria</taxon>
        <taxon>Pseudomonadati</taxon>
        <taxon>Pseudomonadota</taxon>
        <taxon>Alphaproteobacteria</taxon>
        <taxon>Rhodobacterales</taxon>
        <taxon>Roseobacteraceae</taxon>
        <taxon>Salipiger</taxon>
    </lineage>
</organism>
<evidence type="ECO:0000256" key="1">
    <source>
        <dbReference type="SAM" id="Phobius"/>
    </source>
</evidence>
<proteinExistence type="predicted"/>
<evidence type="ECO:0000313" key="2">
    <source>
        <dbReference type="EMBL" id="SDE35823.1"/>
    </source>
</evidence>
<accession>A0A1G7C9F5</accession>
<dbReference type="OrthoDB" id="7745385at2"/>
<keyword evidence="1" id="KW-1133">Transmembrane helix</keyword>
<dbReference type="Proteomes" id="UP000198994">
    <property type="component" value="Unassembled WGS sequence"/>
</dbReference>
<name>A0A1G7C9F5_9RHOB</name>
<keyword evidence="1" id="KW-0472">Membrane</keyword>
<dbReference type="STRING" id="282683.SAMN04488105_1039"/>
<sequence length="88" mass="9888">MIYLWWAWMAAAVLLLVLEMLAPGFIFLGFAVGAAAVGLWLLAGYAVAWPWLLLVFAMVSLVAWIVLRQLVGVRKGQVKLWDRDINED</sequence>
<keyword evidence="1" id="KW-0812">Transmembrane</keyword>
<protein>
    <recommendedName>
        <fullName evidence="4">NfeD-like C-terminal, partner-binding</fullName>
    </recommendedName>
</protein>
<dbReference type="RefSeq" id="WP_089955900.1">
    <property type="nucleotide sequence ID" value="NZ_FNAV01000003.1"/>
</dbReference>